<evidence type="ECO:0000259" key="1">
    <source>
        <dbReference type="PROSITE" id="PS51085"/>
    </source>
</evidence>
<name>A0A7C9PJV8_9BURK</name>
<evidence type="ECO:0000313" key="2">
    <source>
        <dbReference type="EMBL" id="NDY93753.1"/>
    </source>
</evidence>
<evidence type="ECO:0000313" key="3">
    <source>
        <dbReference type="Proteomes" id="UP000484255"/>
    </source>
</evidence>
<reference evidence="2 3" key="1">
    <citation type="submission" date="2020-02" db="EMBL/GenBank/DDBJ databases">
        <title>Ideonella bacterium strain TBM-1.</title>
        <authorList>
            <person name="Chen W.-M."/>
        </authorList>
    </citation>
    <scope>NUCLEOTIDE SEQUENCE [LARGE SCALE GENOMIC DNA]</scope>
    <source>
        <strain evidence="2 3">TBM-1</strain>
    </source>
</reference>
<dbReference type="AlphaFoldDB" id="A0A7C9PJV8"/>
<protein>
    <submittedName>
        <fullName evidence="2">2Fe-2S iron-sulfur cluster binding domain-containing protein</fullName>
    </submittedName>
</protein>
<dbReference type="InterPro" id="IPR001041">
    <property type="entry name" value="2Fe-2S_ferredoxin-type"/>
</dbReference>
<dbReference type="Pfam" id="PF00111">
    <property type="entry name" value="Fer2"/>
    <property type="match status" value="1"/>
</dbReference>
<dbReference type="InterPro" id="IPR012675">
    <property type="entry name" value="Beta-grasp_dom_sf"/>
</dbReference>
<proteinExistence type="predicted"/>
<dbReference type="SUPFAM" id="SSF54292">
    <property type="entry name" value="2Fe-2S ferredoxin-like"/>
    <property type="match status" value="1"/>
</dbReference>
<dbReference type="PROSITE" id="PS51085">
    <property type="entry name" value="2FE2S_FER_2"/>
    <property type="match status" value="1"/>
</dbReference>
<keyword evidence="3" id="KW-1185">Reference proteome</keyword>
<dbReference type="Gene3D" id="3.10.20.30">
    <property type="match status" value="1"/>
</dbReference>
<gene>
    <name evidence="2" type="ORF">G3A44_21420</name>
</gene>
<sequence>MAPSLFLYWTPRAATAYRAARKRHTQAGRAPGACILIQETTPVTTRFDVLIQDTGERYRCADTRSLLEGMEALGRKGIPVGCRNGGCGVCKVQITAGEYTKRVMSREHVSEDDEAQGRVLACRVRPASDLQLAVIGLMRKSVCRPPA</sequence>
<accession>A0A7C9PJV8</accession>
<dbReference type="EMBL" id="JAAGOH010000046">
    <property type="protein sequence ID" value="NDY93753.1"/>
    <property type="molecule type" value="Genomic_DNA"/>
</dbReference>
<dbReference type="GO" id="GO:0051537">
    <property type="term" value="F:2 iron, 2 sulfur cluster binding"/>
    <property type="evidence" value="ECO:0007669"/>
    <property type="project" value="InterPro"/>
</dbReference>
<dbReference type="InterPro" id="IPR036010">
    <property type="entry name" value="2Fe-2S_ferredoxin-like_sf"/>
</dbReference>
<comment type="caution">
    <text evidence="2">The sequence shown here is derived from an EMBL/GenBank/DDBJ whole genome shotgun (WGS) entry which is preliminary data.</text>
</comment>
<dbReference type="Proteomes" id="UP000484255">
    <property type="component" value="Unassembled WGS sequence"/>
</dbReference>
<dbReference type="PROSITE" id="PS00197">
    <property type="entry name" value="2FE2S_FER_1"/>
    <property type="match status" value="1"/>
</dbReference>
<dbReference type="InterPro" id="IPR006058">
    <property type="entry name" value="2Fe2S_fd_BS"/>
</dbReference>
<organism evidence="2 3">
    <name type="scientific">Ideonella livida</name>
    <dbReference type="NCBI Taxonomy" id="2707176"/>
    <lineage>
        <taxon>Bacteria</taxon>
        <taxon>Pseudomonadati</taxon>
        <taxon>Pseudomonadota</taxon>
        <taxon>Betaproteobacteria</taxon>
        <taxon>Burkholderiales</taxon>
        <taxon>Sphaerotilaceae</taxon>
        <taxon>Ideonella</taxon>
    </lineage>
</organism>
<feature type="domain" description="2Fe-2S ferredoxin-type" evidence="1">
    <location>
        <begin position="45"/>
        <end position="138"/>
    </location>
</feature>
<dbReference type="CDD" id="cd00207">
    <property type="entry name" value="fer2"/>
    <property type="match status" value="1"/>
</dbReference>